<dbReference type="PATRIC" id="fig|742738.3.peg.942"/>
<dbReference type="HOGENOM" id="CLU_045206_1_0_9"/>
<name>A0A096DGB7_FLAPL</name>
<dbReference type="PANTHER" id="PTHR35527:SF2">
    <property type="entry name" value="HYDROLASE"/>
    <property type="match status" value="1"/>
</dbReference>
<evidence type="ECO:0000259" key="3">
    <source>
        <dbReference type="Pfam" id="PF02275"/>
    </source>
</evidence>
<feature type="domain" description="Choloylglycine hydrolase/NAAA C-terminal" evidence="3">
    <location>
        <begin position="19"/>
        <end position="342"/>
    </location>
</feature>
<dbReference type="Pfam" id="PF02275">
    <property type="entry name" value="CBAH"/>
    <property type="match status" value="1"/>
</dbReference>
<sequence length="369" mass="40480">MDSNESRARALLGDLSAGCSAVAWETADGGHLWGRNFDFNRIAADSKVTFVPRGQVFYACGTELEGNLEPSTRCTAAYAAVGIGSLVLRSTPALYEGLNEKGLMGGQLYYRTFAHFAPEARPGTLPLQPPFLVTWCLATCASVEEVARALEERVSLVAIPMLGTVPPIHWMFSDRTGESIVVESDRDGLHIYRNTVGVMTNSPGYPWHRTNLLNYPQLRPLDYGELAWGGERLEPCFSGSGAAGLPGDWSSPSRFVRLAFLREHAVKGGDEAEGVSLLFRLLHSAAFPLGAVELTGPGEITPHDRGVVPYDYTVYSSVLCAESMRFYWLTYRNSRVRYVELSRLLKGDRPLQFALGEEPEFCDVTGEGV</sequence>
<reference evidence="4 5" key="1">
    <citation type="submission" date="2011-08" db="EMBL/GenBank/DDBJ databases">
        <title>The Genome Sequence of Clostridium orbiscindens 1_3_50AFAA.</title>
        <authorList>
            <consortium name="The Broad Institute Genome Sequencing Platform"/>
            <person name="Earl A."/>
            <person name="Ward D."/>
            <person name="Feldgarden M."/>
            <person name="Gevers D."/>
            <person name="Daigneault M."/>
            <person name="Strauss J."/>
            <person name="Allen-Vercoe E."/>
            <person name="Young S.K."/>
            <person name="Zeng Q."/>
            <person name="Gargeya S."/>
            <person name="Fitzgerald M."/>
            <person name="Haas B."/>
            <person name="Abouelleil A."/>
            <person name="Alvarado L."/>
            <person name="Arachchi H.M."/>
            <person name="Berlin A."/>
            <person name="Brown A."/>
            <person name="Chapman S.B."/>
            <person name="Chen Z."/>
            <person name="Dunbar C."/>
            <person name="Freedman E."/>
            <person name="Gearin G."/>
            <person name="Gellesch M."/>
            <person name="Goldberg J."/>
            <person name="Griggs A."/>
            <person name="Gujja S."/>
            <person name="Heiman D."/>
            <person name="Howarth C."/>
            <person name="Larson L."/>
            <person name="Lui A."/>
            <person name="MacDonald P.J.P."/>
            <person name="Montmayeur A."/>
            <person name="Murphy C."/>
            <person name="Neiman D."/>
            <person name="Pearson M."/>
            <person name="Priest M."/>
            <person name="Roberts A."/>
            <person name="Saif S."/>
            <person name="Shea T."/>
            <person name="Shenoy N."/>
            <person name="Sisk P."/>
            <person name="Stolte C."/>
            <person name="Sykes S."/>
            <person name="Wortman J."/>
            <person name="Nusbaum C."/>
            <person name="Birren B."/>
        </authorList>
    </citation>
    <scope>NUCLEOTIDE SEQUENCE [LARGE SCALE GENOMIC DNA]</scope>
    <source>
        <strain evidence="4 5">1_3_50AFAA</strain>
    </source>
</reference>
<dbReference type="EMBL" id="ADLO01000038">
    <property type="protein sequence ID" value="KGF56569.1"/>
    <property type="molecule type" value="Genomic_DNA"/>
</dbReference>
<dbReference type="GO" id="GO:0016787">
    <property type="term" value="F:hydrolase activity"/>
    <property type="evidence" value="ECO:0007669"/>
    <property type="project" value="UniProtKB-KW"/>
</dbReference>
<protein>
    <recommendedName>
        <fullName evidence="3">Choloylglycine hydrolase/NAAA C-terminal domain-containing protein</fullName>
    </recommendedName>
</protein>
<dbReference type="InterPro" id="IPR029055">
    <property type="entry name" value="Ntn_hydrolases_N"/>
</dbReference>
<dbReference type="eggNOG" id="COG3049">
    <property type="taxonomic scope" value="Bacteria"/>
</dbReference>
<dbReference type="SUPFAM" id="SSF56235">
    <property type="entry name" value="N-terminal nucleophile aminohydrolases (Ntn hydrolases)"/>
    <property type="match status" value="1"/>
</dbReference>
<keyword evidence="2" id="KW-0378">Hydrolase</keyword>
<accession>A0A096DGB7</accession>
<dbReference type="RefSeq" id="WP_009260903.1">
    <property type="nucleotide sequence ID" value="NZ_KN174162.1"/>
</dbReference>
<evidence type="ECO:0000256" key="1">
    <source>
        <dbReference type="ARBA" id="ARBA00006625"/>
    </source>
</evidence>
<evidence type="ECO:0000313" key="4">
    <source>
        <dbReference type="EMBL" id="KGF56569.1"/>
    </source>
</evidence>
<evidence type="ECO:0000256" key="2">
    <source>
        <dbReference type="ARBA" id="ARBA00022801"/>
    </source>
</evidence>
<dbReference type="InterPro" id="IPR052193">
    <property type="entry name" value="Peptidase_C59"/>
</dbReference>
<dbReference type="Gene3D" id="3.60.60.10">
    <property type="entry name" value="Penicillin V Acylase, Chain A"/>
    <property type="match status" value="1"/>
</dbReference>
<comment type="caution">
    <text evidence="4">The sequence shown here is derived from an EMBL/GenBank/DDBJ whole genome shotgun (WGS) entry which is preliminary data.</text>
</comment>
<dbReference type="InterPro" id="IPR029132">
    <property type="entry name" value="CBAH/NAAA_C"/>
</dbReference>
<dbReference type="Proteomes" id="UP000029585">
    <property type="component" value="Unassembled WGS sequence"/>
</dbReference>
<organism evidence="4 5">
    <name type="scientific">Flavonifractor plautii 1_3_50AFAA</name>
    <dbReference type="NCBI Taxonomy" id="742738"/>
    <lineage>
        <taxon>Bacteria</taxon>
        <taxon>Bacillati</taxon>
        <taxon>Bacillota</taxon>
        <taxon>Clostridia</taxon>
        <taxon>Eubacteriales</taxon>
        <taxon>Oscillospiraceae</taxon>
        <taxon>Flavonifractor</taxon>
    </lineage>
</organism>
<comment type="similarity">
    <text evidence="1">Belongs to the peptidase C59 family.</text>
</comment>
<keyword evidence="5" id="KW-1185">Reference proteome</keyword>
<dbReference type="CDD" id="cd00542">
    <property type="entry name" value="Ntn_PVA"/>
    <property type="match status" value="1"/>
</dbReference>
<proteinExistence type="inferred from homology"/>
<gene>
    <name evidence="4" type="ORF">HMPREF9460_00913</name>
</gene>
<dbReference type="PANTHER" id="PTHR35527">
    <property type="entry name" value="CHOLOYLGLYCINE HYDROLASE"/>
    <property type="match status" value="1"/>
</dbReference>
<evidence type="ECO:0000313" key="5">
    <source>
        <dbReference type="Proteomes" id="UP000029585"/>
    </source>
</evidence>
<dbReference type="AlphaFoldDB" id="A0A096DGB7"/>